<dbReference type="EMBL" id="JACEIK010001174">
    <property type="protein sequence ID" value="MCD7466784.1"/>
    <property type="molecule type" value="Genomic_DNA"/>
</dbReference>
<evidence type="ECO:0000313" key="3">
    <source>
        <dbReference type="Proteomes" id="UP000823775"/>
    </source>
</evidence>
<evidence type="ECO:0000256" key="1">
    <source>
        <dbReference type="SAM" id="MobiDB-lite"/>
    </source>
</evidence>
<organism evidence="2 3">
    <name type="scientific">Datura stramonium</name>
    <name type="common">Jimsonweed</name>
    <name type="synonym">Common thornapple</name>
    <dbReference type="NCBI Taxonomy" id="4076"/>
    <lineage>
        <taxon>Eukaryota</taxon>
        <taxon>Viridiplantae</taxon>
        <taxon>Streptophyta</taxon>
        <taxon>Embryophyta</taxon>
        <taxon>Tracheophyta</taxon>
        <taxon>Spermatophyta</taxon>
        <taxon>Magnoliopsida</taxon>
        <taxon>eudicotyledons</taxon>
        <taxon>Gunneridae</taxon>
        <taxon>Pentapetalae</taxon>
        <taxon>asterids</taxon>
        <taxon>lamiids</taxon>
        <taxon>Solanales</taxon>
        <taxon>Solanaceae</taxon>
        <taxon>Solanoideae</taxon>
        <taxon>Datureae</taxon>
        <taxon>Datura</taxon>
    </lineage>
</organism>
<accession>A0ABS8T5X1</accession>
<reference evidence="2 3" key="1">
    <citation type="journal article" date="2021" name="BMC Genomics">
        <title>Datura genome reveals duplications of psychoactive alkaloid biosynthetic genes and high mutation rate following tissue culture.</title>
        <authorList>
            <person name="Rajewski A."/>
            <person name="Carter-House D."/>
            <person name="Stajich J."/>
            <person name="Litt A."/>
        </authorList>
    </citation>
    <scope>NUCLEOTIDE SEQUENCE [LARGE SCALE GENOMIC DNA]</scope>
    <source>
        <strain evidence="2">AR-01</strain>
    </source>
</reference>
<proteinExistence type="predicted"/>
<gene>
    <name evidence="2" type="ORF">HAX54_003802</name>
</gene>
<keyword evidence="3" id="KW-1185">Reference proteome</keyword>
<sequence>MKWSRMMAKKRASSSASRSKALVGQGAGHGTTPNGSRVLGSIEQGLKLRQRLILSLNLRMGSTPSCCSRVGTGTGCSECSIDSARYCTYHCLAYRCIDNIVECVRGIGD</sequence>
<evidence type="ECO:0000313" key="2">
    <source>
        <dbReference type="EMBL" id="MCD7466784.1"/>
    </source>
</evidence>
<protein>
    <submittedName>
        <fullName evidence="2">Uncharacterized protein</fullName>
    </submittedName>
</protein>
<feature type="region of interest" description="Disordered" evidence="1">
    <location>
        <begin position="1"/>
        <end position="38"/>
    </location>
</feature>
<dbReference type="Proteomes" id="UP000823775">
    <property type="component" value="Unassembled WGS sequence"/>
</dbReference>
<name>A0ABS8T5X1_DATST</name>
<comment type="caution">
    <text evidence="2">The sequence shown here is derived from an EMBL/GenBank/DDBJ whole genome shotgun (WGS) entry which is preliminary data.</text>
</comment>